<evidence type="ECO:0000313" key="2">
    <source>
        <dbReference type="EMBL" id="QPI39393.1"/>
    </source>
</evidence>
<sequence length="444" mass="48243">MWSSRTRHTLLTFRLFDSHRGGVVVTFAQLRDAHPALWQTAADDLLAVAKQSERTAGNIHANGAKPLEEHWPDHTGTLARNVLVQVAGRMVNTGVLARGATTPLDTLQDAVEIAQRELNAAVSEATAKGFSVGDDGRVSLPTASVDPVGDLMTALRYQQRIADAVEAATQADQLCADALSAVSLNPDDITSEQAQNAQGVAVRKAVEEMRDQLPDGLTPEEVGKWWAALTPQQQLQLRLAAPVELYDLPGIPAEVKAQLTNGGNGYNPIEAVRWAYANAPNEGLNRFPNNCALFVSESLRAGGLSEVEGRWSKEDWANPIPNIPSVHIPFSDRNFDADQYRYTKSWYNADEQRSFLVNSGGSAVPLSQTRPGDVIYFNWTDSAAHSGEVSHHAAIVSSVLPNGEVLYTQHTPGAVNYSLEDRLPIRLQDQDPQSVVVIRPPGVQ</sequence>
<dbReference type="InterPro" id="IPR024301">
    <property type="entry name" value="Amidase_6"/>
</dbReference>
<name>A0AAX1JCY0_9MYCO</name>
<proteinExistence type="predicted"/>
<dbReference type="EMBL" id="CP065047">
    <property type="protein sequence ID" value="QPI39393.1"/>
    <property type="molecule type" value="Genomic_DNA"/>
</dbReference>
<dbReference type="Pfam" id="PF12671">
    <property type="entry name" value="Amidase_6"/>
    <property type="match status" value="1"/>
</dbReference>
<organism evidence="2 3">
    <name type="scientific">Mycobacterium kubicae</name>
    <dbReference type="NCBI Taxonomy" id="120959"/>
    <lineage>
        <taxon>Bacteria</taxon>
        <taxon>Bacillati</taxon>
        <taxon>Actinomycetota</taxon>
        <taxon>Actinomycetes</taxon>
        <taxon>Mycobacteriales</taxon>
        <taxon>Mycobacteriaceae</taxon>
        <taxon>Mycobacterium</taxon>
        <taxon>Mycobacterium simiae complex</taxon>
    </lineage>
</organism>
<dbReference type="RefSeq" id="WP_139823012.1">
    <property type="nucleotide sequence ID" value="NZ_BLKU01000003.1"/>
</dbReference>
<protein>
    <submittedName>
        <fullName evidence="2">Amidase domain-containing protein</fullName>
    </submittedName>
</protein>
<evidence type="ECO:0000313" key="3">
    <source>
        <dbReference type="Proteomes" id="UP000663583"/>
    </source>
</evidence>
<dbReference type="Proteomes" id="UP000663583">
    <property type="component" value="Chromosome"/>
</dbReference>
<gene>
    <name evidence="2" type="ORF">I2456_08020</name>
</gene>
<feature type="domain" description="Putative amidase" evidence="1">
    <location>
        <begin position="266"/>
        <end position="419"/>
    </location>
</feature>
<reference evidence="2" key="1">
    <citation type="submission" date="2020-11" db="EMBL/GenBank/DDBJ databases">
        <title>Intraspecies plasmid and genomic variation of Mycobacterium kubicae revealed by the complete genome sequences of two clinical isolates.</title>
        <authorList>
            <person name="Hendrix J.R."/>
            <person name="Epperson L.E."/>
            <person name="Honda J.R."/>
            <person name="Strong M."/>
        </authorList>
    </citation>
    <scope>NUCLEOTIDE SEQUENCE</scope>
    <source>
        <strain evidence="2">JCM 13573</strain>
    </source>
</reference>
<dbReference type="AlphaFoldDB" id="A0AAX1JCY0"/>
<dbReference type="KEGG" id="mku:I2456_08020"/>
<accession>A0AAX1JCY0</accession>
<evidence type="ECO:0000259" key="1">
    <source>
        <dbReference type="Pfam" id="PF12671"/>
    </source>
</evidence>